<name>A0A4S5CKT9_9ACTN</name>
<dbReference type="EMBL" id="SSXH01000741">
    <property type="protein sequence ID" value="THJ43736.1"/>
    <property type="molecule type" value="Genomic_DNA"/>
</dbReference>
<dbReference type="InterPro" id="IPR029479">
    <property type="entry name" value="Nitroreductase"/>
</dbReference>
<dbReference type="InterPro" id="IPR000415">
    <property type="entry name" value="Nitroreductase-like"/>
</dbReference>
<evidence type="ECO:0000313" key="7">
    <source>
        <dbReference type="Proteomes" id="UP000305282"/>
    </source>
</evidence>
<reference evidence="6 7" key="1">
    <citation type="submission" date="2019-04" db="EMBL/GenBank/DDBJ databases">
        <title>Draft genome sequences for three unisolated Alnus-infective Frankia Sp+ strains, AgTrS, AiOr and AvVan, the first sequenced Frankia strains able to sporulate in-planta.</title>
        <authorList>
            <person name="Bethencourt L."/>
            <person name="Vautrin F."/>
            <person name="Taib N."/>
            <person name="Dubost A."/>
            <person name="Castro-Garcia L."/>
            <person name="Imbaud O."/>
            <person name="Abrouk D."/>
            <person name="Fournier P."/>
            <person name="Briolay J."/>
            <person name="Nguyen A."/>
            <person name="Normand P."/>
            <person name="Fernandez M.P."/>
            <person name="Brochier-Armanet C."/>
            <person name="Herrera-Belaroussi A."/>
        </authorList>
    </citation>
    <scope>NUCLEOTIDE SEQUENCE [LARGE SCALE GENOMIC DNA]</scope>
    <source>
        <strain evidence="6 7">AvVan</strain>
    </source>
</reference>
<dbReference type="RefSeq" id="WP_136449408.1">
    <property type="nucleotide sequence ID" value="NZ_CADCWT010000233.1"/>
</dbReference>
<dbReference type="GO" id="GO:0035527">
    <property type="term" value="F:3-hydroxypropionate dehydrogenase (NADP+) activity"/>
    <property type="evidence" value="ECO:0007669"/>
    <property type="project" value="UniProtKB-EC"/>
</dbReference>
<keyword evidence="2" id="KW-0288">FMN</keyword>
<keyword evidence="1" id="KW-0285">Flavoprotein</keyword>
<dbReference type="Gene3D" id="3.40.109.10">
    <property type="entry name" value="NADH Oxidase"/>
    <property type="match status" value="1"/>
</dbReference>
<evidence type="ECO:0000256" key="1">
    <source>
        <dbReference type="ARBA" id="ARBA00022630"/>
    </source>
</evidence>
<dbReference type="OrthoDB" id="9784375at2"/>
<evidence type="ECO:0000313" key="6">
    <source>
        <dbReference type="EMBL" id="THJ43736.1"/>
    </source>
</evidence>
<comment type="caution">
    <text evidence="6">The sequence shown here is derived from an EMBL/GenBank/DDBJ whole genome shotgun (WGS) entry which is preliminary data.</text>
</comment>
<evidence type="ECO:0000256" key="4">
    <source>
        <dbReference type="ARBA" id="ARBA00023002"/>
    </source>
</evidence>
<keyword evidence="4 6" id="KW-0560">Oxidoreductase</keyword>
<sequence>MTSTVESIAAPGVPGLDEAGRALLFTQARTANAFADTPVGDEQLAAIWELTRWAPTSANLQPLRVTFVRTAQGRERLLPLMNEGNRAKTASAPATAILAVDSRFHQYAPTLLPIRPQLKDALDADESLRATMTSFNGPLQAGYFILAIRAQGLVAGPMAGFDAAGIDAEFYPDGRWKSVLVVNIGHPGENPWFERLPRLDPADVIRWA</sequence>
<feature type="domain" description="Nitroreductase" evidence="5">
    <location>
        <begin position="29"/>
        <end position="186"/>
    </location>
</feature>
<evidence type="ECO:0000256" key="2">
    <source>
        <dbReference type="ARBA" id="ARBA00022643"/>
    </source>
</evidence>
<dbReference type="PANTHER" id="PTHR43543">
    <property type="entry name" value="MALONIC SEMIALDEHYDE REDUCTASE RUTE-RELATED"/>
    <property type="match status" value="1"/>
</dbReference>
<dbReference type="NCBIfam" id="NF003768">
    <property type="entry name" value="PRK05365.1"/>
    <property type="match status" value="1"/>
</dbReference>
<dbReference type="Pfam" id="PF00881">
    <property type="entry name" value="Nitroreductase"/>
    <property type="match status" value="1"/>
</dbReference>
<dbReference type="PANTHER" id="PTHR43543:SF1">
    <property type="entry name" value="MALONIC SEMIALDEHYDE REDUCTASE RUTE-RELATED"/>
    <property type="match status" value="1"/>
</dbReference>
<proteinExistence type="predicted"/>
<accession>A0A4S5CKT9</accession>
<protein>
    <submittedName>
        <fullName evidence="6">Malonic semialdehyde reductase</fullName>
        <ecNumber evidence="6">1.1.1.298</ecNumber>
    </submittedName>
</protein>
<evidence type="ECO:0000256" key="3">
    <source>
        <dbReference type="ARBA" id="ARBA00022857"/>
    </source>
</evidence>
<keyword evidence="3" id="KW-0521">NADP</keyword>
<dbReference type="AlphaFoldDB" id="A0A4S5CKT9"/>
<dbReference type="Proteomes" id="UP000305282">
    <property type="component" value="Unassembled WGS sequence"/>
</dbReference>
<dbReference type="CDD" id="cd02148">
    <property type="entry name" value="RutE-like"/>
    <property type="match status" value="1"/>
</dbReference>
<dbReference type="EC" id="1.1.1.298" evidence="6"/>
<dbReference type="InterPro" id="IPR023936">
    <property type="entry name" value="RutE-like"/>
</dbReference>
<dbReference type="SUPFAM" id="SSF55469">
    <property type="entry name" value="FMN-dependent nitroreductase-like"/>
    <property type="match status" value="1"/>
</dbReference>
<gene>
    <name evidence="6" type="ORF">E7Y31_20295</name>
</gene>
<keyword evidence="7" id="KW-1185">Reference proteome</keyword>
<organism evidence="6 7">
    <name type="scientific">Candidatus Frankia alpina</name>
    <dbReference type="NCBI Taxonomy" id="2699483"/>
    <lineage>
        <taxon>Bacteria</taxon>
        <taxon>Bacillati</taxon>
        <taxon>Actinomycetota</taxon>
        <taxon>Actinomycetes</taxon>
        <taxon>Frankiales</taxon>
        <taxon>Frankiaceae</taxon>
        <taxon>Frankia</taxon>
    </lineage>
</organism>
<dbReference type="InterPro" id="IPR050461">
    <property type="entry name" value="Nitroreductase_HadB/RutE"/>
</dbReference>
<evidence type="ECO:0000259" key="5">
    <source>
        <dbReference type="Pfam" id="PF00881"/>
    </source>
</evidence>